<evidence type="ECO:0000313" key="1">
    <source>
        <dbReference type="EMBL" id="SEQ90704.1"/>
    </source>
</evidence>
<dbReference type="Proteomes" id="UP000198634">
    <property type="component" value="Unassembled WGS sequence"/>
</dbReference>
<reference evidence="1 2" key="1">
    <citation type="submission" date="2016-10" db="EMBL/GenBank/DDBJ databases">
        <authorList>
            <person name="de Groot N.N."/>
        </authorList>
    </citation>
    <scope>NUCLEOTIDE SEQUENCE [LARGE SCALE GENOMIC DNA]</scope>
    <source>
        <strain evidence="1 2">DSM 22007</strain>
    </source>
</reference>
<dbReference type="AlphaFoldDB" id="A0A1H9JVB6"/>
<protein>
    <submittedName>
        <fullName evidence="1">Uncharacterized protein</fullName>
    </submittedName>
</protein>
<name>A0A1H9JVB6_9RHOB</name>
<dbReference type="EMBL" id="FOEP01000016">
    <property type="protein sequence ID" value="SEQ90704.1"/>
    <property type="molecule type" value="Genomic_DNA"/>
</dbReference>
<accession>A0A1H9JVB6</accession>
<sequence length="81" mass="9236">MENPSLVWPKTPTPTPPQKRIKLASVLDCRGEMTKLYREARNGKLKIEDASRLTHILMLIGKTFEATDLEERLSKLEGLTE</sequence>
<gene>
    <name evidence="1" type="ORF">SAMN04488092_11643</name>
</gene>
<proteinExistence type="predicted"/>
<organism evidence="1 2">
    <name type="scientific">Thalassovita taeanensis</name>
    <dbReference type="NCBI Taxonomy" id="657014"/>
    <lineage>
        <taxon>Bacteria</taxon>
        <taxon>Pseudomonadati</taxon>
        <taxon>Pseudomonadota</taxon>
        <taxon>Alphaproteobacteria</taxon>
        <taxon>Rhodobacterales</taxon>
        <taxon>Roseobacteraceae</taxon>
        <taxon>Thalassovita</taxon>
    </lineage>
</organism>
<dbReference type="OrthoDB" id="5567062at2"/>
<dbReference type="STRING" id="657014.SAMN04488092_11643"/>
<evidence type="ECO:0000313" key="2">
    <source>
        <dbReference type="Proteomes" id="UP000198634"/>
    </source>
</evidence>
<keyword evidence="2" id="KW-1185">Reference proteome</keyword>